<accession>A0A9D0Z2M1</accession>
<feature type="transmembrane region" description="Helical" evidence="1">
    <location>
        <begin position="6"/>
        <end position="24"/>
    </location>
</feature>
<comment type="caution">
    <text evidence="2">The sequence shown here is derived from an EMBL/GenBank/DDBJ whole genome shotgun (WGS) entry which is preliminary data.</text>
</comment>
<sequence length="58" mass="6029">MSTKGLAITLGVGAAAGAVAILMMPRNNPTRRLAAKAANKVEDVAFAVSDKLNQEFDL</sequence>
<gene>
    <name evidence="2" type="ORF">IAB74_05915</name>
</gene>
<dbReference type="Proteomes" id="UP000886796">
    <property type="component" value="Unassembled WGS sequence"/>
</dbReference>
<keyword evidence="1" id="KW-0812">Transmembrane</keyword>
<evidence type="ECO:0000313" key="2">
    <source>
        <dbReference type="EMBL" id="HIQ68024.1"/>
    </source>
</evidence>
<proteinExistence type="predicted"/>
<evidence type="ECO:0000313" key="3">
    <source>
        <dbReference type="Proteomes" id="UP000886796"/>
    </source>
</evidence>
<evidence type="ECO:0000256" key="1">
    <source>
        <dbReference type="SAM" id="Phobius"/>
    </source>
</evidence>
<protein>
    <recommendedName>
        <fullName evidence="4">YtxH domain-containing protein</fullName>
    </recommendedName>
</protein>
<evidence type="ECO:0008006" key="4">
    <source>
        <dbReference type="Google" id="ProtNLM"/>
    </source>
</evidence>
<dbReference type="EMBL" id="DVFK01000083">
    <property type="protein sequence ID" value="HIQ68024.1"/>
    <property type="molecule type" value="Genomic_DNA"/>
</dbReference>
<dbReference type="AlphaFoldDB" id="A0A9D0Z2M1"/>
<organism evidence="2 3">
    <name type="scientific">Candidatus Faecousia excrementigallinarum</name>
    <dbReference type="NCBI Taxonomy" id="2840806"/>
    <lineage>
        <taxon>Bacteria</taxon>
        <taxon>Bacillati</taxon>
        <taxon>Bacillota</taxon>
        <taxon>Clostridia</taxon>
        <taxon>Eubacteriales</taxon>
        <taxon>Oscillospiraceae</taxon>
        <taxon>Faecousia</taxon>
    </lineage>
</organism>
<reference evidence="2" key="1">
    <citation type="submission" date="2020-10" db="EMBL/GenBank/DDBJ databases">
        <authorList>
            <person name="Gilroy R."/>
        </authorList>
    </citation>
    <scope>NUCLEOTIDE SEQUENCE</scope>
    <source>
        <strain evidence="2">13361</strain>
    </source>
</reference>
<keyword evidence="1" id="KW-0472">Membrane</keyword>
<keyword evidence="1" id="KW-1133">Transmembrane helix</keyword>
<name>A0A9D0Z2M1_9FIRM</name>
<reference evidence="2" key="2">
    <citation type="journal article" date="2021" name="PeerJ">
        <title>Extensive microbial diversity within the chicken gut microbiome revealed by metagenomics and culture.</title>
        <authorList>
            <person name="Gilroy R."/>
            <person name="Ravi A."/>
            <person name="Getino M."/>
            <person name="Pursley I."/>
            <person name="Horton D.L."/>
            <person name="Alikhan N.F."/>
            <person name="Baker D."/>
            <person name="Gharbi K."/>
            <person name="Hall N."/>
            <person name="Watson M."/>
            <person name="Adriaenssens E.M."/>
            <person name="Foster-Nyarko E."/>
            <person name="Jarju S."/>
            <person name="Secka A."/>
            <person name="Antonio M."/>
            <person name="Oren A."/>
            <person name="Chaudhuri R.R."/>
            <person name="La Ragione R."/>
            <person name="Hildebrand F."/>
            <person name="Pallen M.J."/>
        </authorList>
    </citation>
    <scope>NUCLEOTIDE SEQUENCE</scope>
    <source>
        <strain evidence="2">13361</strain>
    </source>
</reference>